<accession>A0ABY3SQ15</accession>
<feature type="coiled-coil region" evidence="4">
    <location>
        <begin position="704"/>
        <end position="792"/>
    </location>
</feature>
<evidence type="ECO:0000256" key="3">
    <source>
        <dbReference type="ARBA" id="ARBA00013368"/>
    </source>
</evidence>
<evidence type="ECO:0000313" key="7">
    <source>
        <dbReference type="Proteomes" id="UP001649230"/>
    </source>
</evidence>
<proteinExistence type="inferred from homology"/>
<keyword evidence="7" id="KW-1185">Reference proteome</keyword>
<dbReference type="SUPFAM" id="SSF52540">
    <property type="entry name" value="P-loop containing nucleoside triphosphate hydrolases"/>
    <property type="match status" value="1"/>
</dbReference>
<feature type="coiled-coil region" evidence="4">
    <location>
        <begin position="217"/>
        <end position="244"/>
    </location>
</feature>
<comment type="subunit">
    <text evidence="2">Heterodimer of SbcC and SbcD.</text>
</comment>
<dbReference type="PANTHER" id="PTHR32114">
    <property type="entry name" value="ABC TRANSPORTER ABCH.3"/>
    <property type="match status" value="1"/>
</dbReference>
<evidence type="ECO:0000256" key="4">
    <source>
        <dbReference type="SAM" id="Coils"/>
    </source>
</evidence>
<evidence type="ECO:0000256" key="2">
    <source>
        <dbReference type="ARBA" id="ARBA00011322"/>
    </source>
</evidence>
<dbReference type="Proteomes" id="UP001649230">
    <property type="component" value="Chromosome"/>
</dbReference>
<name>A0ABY3SQ15_9BACL</name>
<feature type="coiled-coil region" evidence="4">
    <location>
        <begin position="464"/>
        <end position="491"/>
    </location>
</feature>
<protein>
    <recommendedName>
        <fullName evidence="3">Nuclease SbcCD subunit C</fullName>
    </recommendedName>
</protein>
<dbReference type="EMBL" id="CP090978">
    <property type="protein sequence ID" value="UJF35067.1"/>
    <property type="molecule type" value="Genomic_DNA"/>
</dbReference>
<feature type="region of interest" description="Disordered" evidence="5">
    <location>
        <begin position="541"/>
        <end position="564"/>
    </location>
</feature>
<dbReference type="PANTHER" id="PTHR32114:SF2">
    <property type="entry name" value="ABC TRANSPORTER ABCH.3"/>
    <property type="match status" value="1"/>
</dbReference>
<evidence type="ECO:0000256" key="1">
    <source>
        <dbReference type="ARBA" id="ARBA00006930"/>
    </source>
</evidence>
<reference evidence="6 7" key="1">
    <citation type="journal article" date="2024" name="Int. J. Syst. Evol. Microbiol.">
        <title>Paenibacillus hexagrammi sp. nov., a novel bacterium isolated from the gut content of Hexagrammos agrammus.</title>
        <authorList>
            <person name="Jung H.K."/>
            <person name="Kim D.G."/>
            <person name="Zin H."/>
            <person name="Park J."/>
            <person name="Jung H."/>
            <person name="Kim Y.O."/>
            <person name="Kong H.J."/>
            <person name="Kim J.W."/>
            <person name="Kim Y.S."/>
        </authorList>
    </citation>
    <scope>NUCLEOTIDE SEQUENCE [LARGE SCALE GENOMIC DNA]</scope>
    <source>
        <strain evidence="6 7">YPD9-1</strain>
    </source>
</reference>
<organism evidence="6 7">
    <name type="scientific">Paenibacillus hexagrammi</name>
    <dbReference type="NCBI Taxonomy" id="2908839"/>
    <lineage>
        <taxon>Bacteria</taxon>
        <taxon>Bacillati</taxon>
        <taxon>Bacillota</taxon>
        <taxon>Bacilli</taxon>
        <taxon>Bacillales</taxon>
        <taxon>Paenibacillaceae</taxon>
        <taxon>Paenibacillus</taxon>
    </lineage>
</organism>
<feature type="coiled-coil region" evidence="4">
    <location>
        <begin position="357"/>
        <end position="405"/>
    </location>
</feature>
<dbReference type="Gene3D" id="3.40.50.300">
    <property type="entry name" value="P-loop containing nucleotide triphosphate hydrolases"/>
    <property type="match status" value="2"/>
</dbReference>
<dbReference type="RefSeq" id="WP_235121640.1">
    <property type="nucleotide sequence ID" value="NZ_CP090978.1"/>
</dbReference>
<keyword evidence="4" id="KW-0175">Coiled coil</keyword>
<sequence length="1159" mass="128536">MRPVQLQLSGLQSYRELQTIDFSRLVDAGVFGIFGPTGSGKSSILDAITLALYGKVERASGGTQAIMNHAEQTLSVSFTFELTNAAGTERYRVDRQFKRSSELSIQGTISRLLHIRDAETVVLADKAGEVNLQVQRILGLSMQDFTRAVVLPQGKFAEFLTLTGKDRRQMLQRLFHLEQYGDQLSAKVSSRLKETDVSVKQVLAEQQGLGDASEEALVEANTRLFEAERETERTKLELQKQEAAYDERRQLFQWQQERELLLQQSAQLTEIEADIARKELLLTKAEQAERVRPFLKQADSLSRESEEAQTAVKHSQGALEAADQAFQLAYEANEQALQKLADQEGPLLLRLDQLQQALLLEQELQQLHKQIADEEAARKKALEQLEHAQAELQKNTETKQRALLKQGELKDQLQQLNYSSGERQLLQGAVLDKKSVLDLETQLLDCERDKLQKAAQSGTAEKKKTELLEKNELLTNRLAQLGEQAVRLSAEAYQLGSRMDLLQKQLAAASDSYRTEWKKEERDALAAQLADQLLDGEACPVCGATEHPSPHSSHSSRPAAQSQSSELIYQEVQELLQQANQCKYTLTQQLQRLTSIDNGMRELSESLQVNSKLSTAGGMRSKGYMEAAPALETTHSETDTGELVHLSAEKAKLVWNQIQDASQAIDLQLKELDQLWLNWQKEQRQLEQLQVQAEVQHETAAAMLLEAENKHASILQNVQQQKEAWLARYEALAWETVEQQLAQLLEKERLADELRGRIEKSIPFLDGLLVKAEELQRSVSEFDRTALQLQERLQGLGQLAADKSRQLAQRAPGGAAAQQIAEATSALEGLRSRAQQTKQAHAAALAAQQQAAQRASAAVEAAAALARQLAQAERLLQAALEESGFATREAAAEAALAPELRREWAALATAHREREQSLRAQLAQLAAKLQGRELSAAEWEAAQAELAAAKAGAEAALTAHAKAAQAAAELDARHARWRELEERRAELAAQLERLGKLQAVLKANAFVEYLAEEQLMQVSRAASERLGGLTRRRYAIEVDSGGGFVIRDDANGGVKRPVSTLSGGETFLTSLALALALSAQIQLKGEYPLEFFFLDEGFGTLDQELLEMVIGALEKLHMDRLAVGVISHVPELRARLPRKLVVHPAEPSGRGSRIEMEEL</sequence>
<evidence type="ECO:0000256" key="5">
    <source>
        <dbReference type="SAM" id="MobiDB-lite"/>
    </source>
</evidence>
<feature type="compositionally biased region" description="Low complexity" evidence="5">
    <location>
        <begin position="550"/>
        <end position="564"/>
    </location>
</feature>
<dbReference type="Pfam" id="PF13555">
    <property type="entry name" value="AAA_29"/>
    <property type="match status" value="1"/>
</dbReference>
<dbReference type="Pfam" id="PF13558">
    <property type="entry name" value="SbcC_Walker_B"/>
    <property type="match status" value="1"/>
</dbReference>
<evidence type="ECO:0000313" key="6">
    <source>
        <dbReference type="EMBL" id="UJF35067.1"/>
    </source>
</evidence>
<feature type="coiled-coil region" evidence="4">
    <location>
        <begin position="820"/>
        <end position="928"/>
    </location>
</feature>
<dbReference type="InterPro" id="IPR027417">
    <property type="entry name" value="P-loop_NTPase"/>
</dbReference>
<gene>
    <name evidence="6" type="ORF">L0M14_07975</name>
</gene>
<comment type="similarity">
    <text evidence="1">Belongs to the SMC family. SbcC subfamily.</text>
</comment>